<dbReference type="AlphaFoldDB" id="A0A3D8YEW3"/>
<dbReference type="PROSITE" id="PS51257">
    <property type="entry name" value="PROKAR_LIPOPROTEIN"/>
    <property type="match status" value="1"/>
</dbReference>
<feature type="domain" description="Putative beta-lactamase-inhibitor-like PepSY-like" evidence="1">
    <location>
        <begin position="59"/>
        <end position="140"/>
    </location>
</feature>
<evidence type="ECO:0000259" key="1">
    <source>
        <dbReference type="Pfam" id="PF11396"/>
    </source>
</evidence>
<name>A0A3D8YEW3_9BACT</name>
<organism evidence="2 3">
    <name type="scientific">Dyadobacter luteus</name>
    <dbReference type="NCBI Taxonomy" id="2259619"/>
    <lineage>
        <taxon>Bacteria</taxon>
        <taxon>Pseudomonadati</taxon>
        <taxon>Bacteroidota</taxon>
        <taxon>Cytophagia</taxon>
        <taxon>Cytophagales</taxon>
        <taxon>Spirosomataceae</taxon>
        <taxon>Dyadobacter</taxon>
    </lineage>
</organism>
<accession>A0A3D8YEW3</accession>
<dbReference type="InterPro" id="IPR021533">
    <property type="entry name" value="PepSY-like"/>
</dbReference>
<evidence type="ECO:0000313" key="3">
    <source>
        <dbReference type="Proteomes" id="UP000256373"/>
    </source>
</evidence>
<dbReference type="SUPFAM" id="SSF160574">
    <property type="entry name" value="BT0923-like"/>
    <property type="match status" value="1"/>
</dbReference>
<dbReference type="Pfam" id="PF11396">
    <property type="entry name" value="PepSY_like"/>
    <property type="match status" value="1"/>
</dbReference>
<dbReference type="OrthoDB" id="710080at2"/>
<dbReference type="RefSeq" id="WP_115829613.1">
    <property type="nucleotide sequence ID" value="NZ_QNUL01000003.1"/>
</dbReference>
<dbReference type="Proteomes" id="UP000256373">
    <property type="component" value="Unassembled WGS sequence"/>
</dbReference>
<keyword evidence="3" id="KW-1185">Reference proteome</keyword>
<comment type="caution">
    <text evidence="2">The sequence shown here is derived from an EMBL/GenBank/DDBJ whole genome shotgun (WGS) entry which is preliminary data.</text>
</comment>
<dbReference type="Gene3D" id="3.40.1420.30">
    <property type="match status" value="1"/>
</dbReference>
<proteinExistence type="predicted"/>
<sequence>MRIALTSLVFSLLLLTGCDKEKVVNENDLPSGAREFVEAHFPSAKVQQVVKERDDLEVTYDVILDNQVKLTFDKSGNCYDAESPASLKLPDSVIPLKVLEYVQANYPDHFIVEWEKDKTDQEVKLSNRVELKFNLSGGFLRIDN</sequence>
<dbReference type="EMBL" id="QNUL01000003">
    <property type="protein sequence ID" value="REA63025.1"/>
    <property type="molecule type" value="Genomic_DNA"/>
</dbReference>
<protein>
    <recommendedName>
        <fullName evidence="1">Putative beta-lactamase-inhibitor-like PepSY-like domain-containing protein</fullName>
    </recommendedName>
</protein>
<reference evidence="2 3" key="1">
    <citation type="submission" date="2018-07" db="EMBL/GenBank/DDBJ databases">
        <title>Dyadobacter roseus sp. nov., isolated from rose rhizosphere soil.</title>
        <authorList>
            <person name="Chen L."/>
        </authorList>
    </citation>
    <scope>NUCLEOTIDE SEQUENCE [LARGE SCALE GENOMIC DNA]</scope>
    <source>
        <strain evidence="2 3">RS19</strain>
    </source>
</reference>
<evidence type="ECO:0000313" key="2">
    <source>
        <dbReference type="EMBL" id="REA63025.1"/>
    </source>
</evidence>
<gene>
    <name evidence="2" type="ORF">DSL64_05220</name>
</gene>